<keyword evidence="2" id="KW-1185">Reference proteome</keyword>
<dbReference type="KEGG" id="dmm:dnm_069480"/>
<gene>
    <name evidence="1" type="ORF">dnm_069480</name>
</gene>
<evidence type="ECO:0000313" key="1">
    <source>
        <dbReference type="EMBL" id="QTA90886.1"/>
    </source>
</evidence>
<reference evidence="1" key="1">
    <citation type="journal article" date="2021" name="Microb. Physiol.">
        <title>Proteogenomic Insights into the Physiology of Marine, Sulfate-Reducing, Filamentous Desulfonema limicola and Desulfonema magnum.</title>
        <authorList>
            <person name="Schnaars V."/>
            <person name="Wohlbrand L."/>
            <person name="Scheve S."/>
            <person name="Hinrichs C."/>
            <person name="Reinhardt R."/>
            <person name="Rabus R."/>
        </authorList>
    </citation>
    <scope>NUCLEOTIDE SEQUENCE</scope>
    <source>
        <strain evidence="1">4be13</strain>
    </source>
</reference>
<dbReference type="Proteomes" id="UP000663722">
    <property type="component" value="Chromosome"/>
</dbReference>
<dbReference type="AlphaFoldDB" id="A0A975BSJ3"/>
<organism evidence="1 2">
    <name type="scientific">Desulfonema magnum</name>
    <dbReference type="NCBI Taxonomy" id="45655"/>
    <lineage>
        <taxon>Bacteria</taxon>
        <taxon>Pseudomonadati</taxon>
        <taxon>Thermodesulfobacteriota</taxon>
        <taxon>Desulfobacteria</taxon>
        <taxon>Desulfobacterales</taxon>
        <taxon>Desulfococcaceae</taxon>
        <taxon>Desulfonema</taxon>
    </lineage>
</organism>
<proteinExistence type="predicted"/>
<sequence>MCKVPALYASGILRTPDFMKEAEVFRLLTMLKTNCFFEYYVKKWGI</sequence>
<evidence type="ECO:0000313" key="2">
    <source>
        <dbReference type="Proteomes" id="UP000663722"/>
    </source>
</evidence>
<protein>
    <submittedName>
        <fullName evidence="1">Uncharacterized protein</fullName>
    </submittedName>
</protein>
<name>A0A975BSJ3_9BACT</name>
<dbReference type="EMBL" id="CP061800">
    <property type="protein sequence ID" value="QTA90886.1"/>
    <property type="molecule type" value="Genomic_DNA"/>
</dbReference>
<accession>A0A975BSJ3</accession>